<name>A0A1X9WED4_DERRE</name>
<protein>
    <submittedName>
        <fullName evidence="3">Mytilus inhibitory peptide 1</fullName>
    </submittedName>
</protein>
<feature type="region of interest" description="Disordered" evidence="1">
    <location>
        <begin position="201"/>
        <end position="245"/>
    </location>
</feature>
<sequence>MLEGLNYCAALVVAACLTLAVTGDMQNAGAASDRAEPQNNLWDTPQQHQLEPLQYKLGSHYLHLAAGLHALLADKIRTPVFPVGRSHQDNSLGFSAGDNRLPGDDHFRSKKGEAIDEQPEADFMMDVYPPLDGDALVPGLSPYLSAREFKETFRRANPYFLGKRARYVLPDEAMLSEDKRRAPIFVGRRSSSDAEDSFINPANYLTDFSPESSDEARFDDRTGKPTAGDRNNVNGSVMHPDSESPHKSFGLIVKAMESQNVMGLTVQQKRRAPKFVGRRRAPSFVGKRRAPKFIGKRVRGVDYPDEDLMSSEEKRRSPKFVGKRGFSYFLDKRGAPRFIGKRVKEWNEDSLTEDKRRAPKFVGRRAAPYFVGKRGEPNDAGSNEVSDGTFFRDTERRHH</sequence>
<reference evidence="3" key="1">
    <citation type="journal article" date="2017" name="Peptides">
        <title>Neuropeptides predicted from the transcriptome analysis of the gray garden slug Deroceras reticulatum.</title>
        <authorList>
            <person name="Ahn S.J."/>
            <person name="Martin R."/>
            <person name="Rao S."/>
            <person name="Choi M.Y."/>
        </authorList>
    </citation>
    <scope>NUCLEOTIDE SEQUENCE</scope>
</reference>
<feature type="region of interest" description="Disordered" evidence="1">
    <location>
        <begin position="370"/>
        <end position="399"/>
    </location>
</feature>
<evidence type="ECO:0000313" key="3">
    <source>
        <dbReference type="EMBL" id="ARS01372.1"/>
    </source>
</evidence>
<feature type="compositionally biased region" description="Basic and acidic residues" evidence="1">
    <location>
        <begin position="214"/>
        <end position="223"/>
    </location>
</feature>
<dbReference type="EMBL" id="KY659271">
    <property type="protein sequence ID" value="ARS01372.1"/>
    <property type="molecule type" value="mRNA"/>
</dbReference>
<dbReference type="AlphaFoldDB" id="A0A1X9WED4"/>
<keyword evidence="2" id="KW-0732">Signal</keyword>
<accession>A0A1X9WED4</accession>
<evidence type="ECO:0000256" key="1">
    <source>
        <dbReference type="SAM" id="MobiDB-lite"/>
    </source>
</evidence>
<feature type="signal peptide" evidence="2">
    <location>
        <begin position="1"/>
        <end position="23"/>
    </location>
</feature>
<feature type="chain" id="PRO_5012304746" evidence="2">
    <location>
        <begin position="24"/>
        <end position="399"/>
    </location>
</feature>
<proteinExistence type="evidence at transcript level"/>
<feature type="compositionally biased region" description="Basic and acidic residues" evidence="1">
    <location>
        <begin position="390"/>
        <end position="399"/>
    </location>
</feature>
<reference evidence="3" key="2">
    <citation type="submission" date="2017-02" db="EMBL/GenBank/DDBJ databases">
        <authorList>
            <person name="Peterson S.W."/>
        </authorList>
    </citation>
    <scope>NUCLEOTIDE SEQUENCE</scope>
</reference>
<evidence type="ECO:0000256" key="2">
    <source>
        <dbReference type="SAM" id="SignalP"/>
    </source>
</evidence>
<organism evidence="3">
    <name type="scientific">Deroceras reticulatum</name>
    <name type="common">Gray garden slug</name>
    <dbReference type="NCBI Taxonomy" id="145610"/>
    <lineage>
        <taxon>Eukaryota</taxon>
        <taxon>Metazoa</taxon>
        <taxon>Spiralia</taxon>
        <taxon>Lophotrochozoa</taxon>
        <taxon>Mollusca</taxon>
        <taxon>Gastropoda</taxon>
        <taxon>Heterobranchia</taxon>
        <taxon>Euthyneura</taxon>
        <taxon>Panpulmonata</taxon>
        <taxon>Eupulmonata</taxon>
        <taxon>Stylommatophora</taxon>
        <taxon>Helicina</taxon>
        <taxon>Limacoidea</taxon>
        <taxon>Agriolimacidae</taxon>
        <taxon>Deroceras</taxon>
    </lineage>
</organism>